<protein>
    <submittedName>
        <fullName evidence="1">Uncharacterized protein</fullName>
    </submittedName>
</protein>
<comment type="caution">
    <text evidence="1">The sequence shown here is derived from an EMBL/GenBank/DDBJ whole genome shotgun (WGS) entry which is preliminary data.</text>
</comment>
<dbReference type="Proteomes" id="UP000814033">
    <property type="component" value="Unassembled WGS sequence"/>
</dbReference>
<accession>A0ACB8RG60</accession>
<reference evidence="1" key="2">
    <citation type="journal article" date="2022" name="New Phytol.">
        <title>Evolutionary transition to the ectomycorrhizal habit in the genomes of a hyperdiverse lineage of mushroom-forming fungi.</title>
        <authorList>
            <person name="Looney B."/>
            <person name="Miyauchi S."/>
            <person name="Morin E."/>
            <person name="Drula E."/>
            <person name="Courty P.E."/>
            <person name="Kohler A."/>
            <person name="Kuo A."/>
            <person name="LaButti K."/>
            <person name="Pangilinan J."/>
            <person name="Lipzen A."/>
            <person name="Riley R."/>
            <person name="Andreopoulos W."/>
            <person name="He G."/>
            <person name="Johnson J."/>
            <person name="Nolan M."/>
            <person name="Tritt A."/>
            <person name="Barry K.W."/>
            <person name="Grigoriev I.V."/>
            <person name="Nagy L.G."/>
            <person name="Hibbett D."/>
            <person name="Henrissat B."/>
            <person name="Matheny P.B."/>
            <person name="Labbe J."/>
            <person name="Martin F.M."/>
        </authorList>
    </citation>
    <scope>NUCLEOTIDE SEQUENCE</scope>
    <source>
        <strain evidence="1">FP105234-sp</strain>
    </source>
</reference>
<evidence type="ECO:0000313" key="1">
    <source>
        <dbReference type="EMBL" id="KAI0043083.1"/>
    </source>
</evidence>
<gene>
    <name evidence="1" type="ORF">FA95DRAFT_443959</name>
</gene>
<organism evidence="1 2">
    <name type="scientific">Auriscalpium vulgare</name>
    <dbReference type="NCBI Taxonomy" id="40419"/>
    <lineage>
        <taxon>Eukaryota</taxon>
        <taxon>Fungi</taxon>
        <taxon>Dikarya</taxon>
        <taxon>Basidiomycota</taxon>
        <taxon>Agaricomycotina</taxon>
        <taxon>Agaricomycetes</taxon>
        <taxon>Russulales</taxon>
        <taxon>Auriscalpiaceae</taxon>
        <taxon>Auriscalpium</taxon>
    </lineage>
</organism>
<keyword evidence="2" id="KW-1185">Reference proteome</keyword>
<reference evidence="1" key="1">
    <citation type="submission" date="2021-02" db="EMBL/GenBank/DDBJ databases">
        <authorList>
            <consortium name="DOE Joint Genome Institute"/>
            <person name="Ahrendt S."/>
            <person name="Looney B.P."/>
            <person name="Miyauchi S."/>
            <person name="Morin E."/>
            <person name="Drula E."/>
            <person name="Courty P.E."/>
            <person name="Chicoki N."/>
            <person name="Fauchery L."/>
            <person name="Kohler A."/>
            <person name="Kuo A."/>
            <person name="Labutti K."/>
            <person name="Pangilinan J."/>
            <person name="Lipzen A."/>
            <person name="Riley R."/>
            <person name="Andreopoulos W."/>
            <person name="He G."/>
            <person name="Johnson J."/>
            <person name="Barry K.W."/>
            <person name="Grigoriev I.V."/>
            <person name="Nagy L."/>
            <person name="Hibbett D."/>
            <person name="Henrissat B."/>
            <person name="Matheny P.B."/>
            <person name="Labbe J."/>
            <person name="Martin F."/>
        </authorList>
    </citation>
    <scope>NUCLEOTIDE SEQUENCE</scope>
    <source>
        <strain evidence="1">FP105234-sp</strain>
    </source>
</reference>
<dbReference type="EMBL" id="MU276034">
    <property type="protein sequence ID" value="KAI0043083.1"/>
    <property type="molecule type" value="Genomic_DNA"/>
</dbReference>
<proteinExistence type="predicted"/>
<evidence type="ECO:0000313" key="2">
    <source>
        <dbReference type="Proteomes" id="UP000814033"/>
    </source>
</evidence>
<sequence length="208" mass="23489">MTSLANEEPLYRLRHIYAGHETMRTPAMLALGLREVELPSMTSLASTQTFTPSSDSPHAWKRDPRPCLVTSHNLDKTGRYVYHICAMSTFGGEKLKADLAEIYQHFVIAVSPNQLDPDGPRIQTTPAWKAPGQWIMAYPYATKLLSDEWADPGTGVTGFHLSESMFDILEYEIGARYRELRKRMRNGGVRKHLQEDLKACHRSAVLDA</sequence>
<name>A0ACB8RG60_9AGAM</name>